<reference evidence="9 10" key="1">
    <citation type="submission" date="2019-02" db="EMBL/GenBank/DDBJ databases">
        <title>Planctomycetal bacteria perform biofilm scaping via a novel small molecule.</title>
        <authorList>
            <person name="Jeske O."/>
            <person name="Boedeker C."/>
            <person name="Wiegand S."/>
            <person name="Breitling P."/>
            <person name="Kallscheuer N."/>
            <person name="Jogler M."/>
            <person name="Rohde M."/>
            <person name="Petersen J."/>
            <person name="Medema M.H."/>
            <person name="Surup F."/>
            <person name="Jogler C."/>
        </authorList>
    </citation>
    <scope>NUCLEOTIDE SEQUENCE [LARGE SCALE GENOMIC DNA]</scope>
    <source>
        <strain evidence="9 10">Mal15</strain>
    </source>
</reference>
<feature type="repeat" description="WD" evidence="5">
    <location>
        <begin position="963"/>
        <end position="1004"/>
    </location>
</feature>
<dbReference type="PANTHER" id="PTHR43289">
    <property type="entry name" value="MITOGEN-ACTIVATED PROTEIN KINASE KINASE KINASE 20-RELATED"/>
    <property type="match status" value="1"/>
</dbReference>
<dbReference type="Pfam" id="PF12894">
    <property type="entry name" value="ANAPC4_WD40"/>
    <property type="match status" value="1"/>
</dbReference>
<dbReference type="InterPro" id="IPR011009">
    <property type="entry name" value="Kinase-like_dom_sf"/>
</dbReference>
<dbReference type="InterPro" id="IPR015943">
    <property type="entry name" value="WD40/YVTN_repeat-like_dom_sf"/>
</dbReference>
<evidence type="ECO:0000259" key="8">
    <source>
        <dbReference type="PROSITE" id="PS50011"/>
    </source>
</evidence>
<evidence type="ECO:0000256" key="6">
    <source>
        <dbReference type="SAM" id="MobiDB-lite"/>
    </source>
</evidence>
<dbReference type="InterPro" id="IPR024977">
    <property type="entry name" value="Apc4-like_WD40_dom"/>
</dbReference>
<name>A0A5B9MDQ5_9BACT</name>
<dbReference type="PROSITE" id="PS50082">
    <property type="entry name" value="WD_REPEATS_2"/>
    <property type="match status" value="2"/>
</dbReference>
<dbReference type="EMBL" id="CP036264">
    <property type="protein sequence ID" value="QEF98366.1"/>
    <property type="molecule type" value="Genomic_DNA"/>
</dbReference>
<dbReference type="CDD" id="cd14014">
    <property type="entry name" value="STKc_PknB_like"/>
    <property type="match status" value="1"/>
</dbReference>
<dbReference type="Pfam" id="PF13360">
    <property type="entry name" value="PQQ_2"/>
    <property type="match status" value="1"/>
</dbReference>
<dbReference type="PROSITE" id="PS50294">
    <property type="entry name" value="WD_REPEATS_REGION"/>
    <property type="match status" value="1"/>
</dbReference>
<keyword evidence="5" id="KW-0853">WD repeat</keyword>
<dbReference type="EC" id="2.7.11.1" evidence="9"/>
<feature type="region of interest" description="Disordered" evidence="6">
    <location>
        <begin position="1080"/>
        <end position="1100"/>
    </location>
</feature>
<dbReference type="SUPFAM" id="SSF82171">
    <property type="entry name" value="DPP6 N-terminal domain-like"/>
    <property type="match status" value="1"/>
</dbReference>
<keyword evidence="10" id="KW-1185">Reference proteome</keyword>
<dbReference type="InterPro" id="IPR001680">
    <property type="entry name" value="WD40_rpt"/>
</dbReference>
<dbReference type="Gene3D" id="3.30.200.20">
    <property type="entry name" value="Phosphorylase Kinase, domain 1"/>
    <property type="match status" value="1"/>
</dbReference>
<sequence>MVAAGEDVTAEQLCEGDLGLAEQLRDYVNWLEMSSGHGPASPVPLPESIGPYKILSEISRGPYSIVYLAEQRFPNRKVALKLLHDLAARSRVKSRFQLEVELLGTLQHPNIAKIFDAGVADVLGASRLYFTMEWVEGADIGQYIRFRRQESDWSPSDTIRLCLQFCEALSAAHAEGIVHRDLKPANMLVTDDGVPKLIDFGLARIRRDNVDELGHEPTTEAWIGTRSYMSPEQFNAQLGQIDVRTDVYGMAVVLYQLLSGRLPYEIDKKTMWETAQIVKTQPPLPIGRVDRRLRGDLELILETALAKEPGERYASMEAFATDLRNYVDGKPIHARRQGAGRALWKWSLRHRRVAAVSVAALVLLVALAVTAGIAAKLANDRARDLRDINEILRLNEAELVSANERSSKSARRLRRTAMNQTLLRLGLIAQREPDHVAEQLADESICPPDLRGFVWRLLYEYTTQVTTGWNADRRGLLDVAVSDDGAWLVTSGPSGVRAWETASGNPIAAIEGQIDSPTVRLALDGDSRAALFARRDGTAVRFDIDSNQTHVLWSDDAARATAVAAVTGDDGYLIGDQSGRVTHFDRPGGRQTWQRRLDDSAIIGLTIAAQGDRVGTVSQNGVLTICDLQTGEPLERQKASFVADDAQSVFRGRYSDDLRLACLCRQVKAAGIWDVASNQSLRTWGGQLFLPDLEICHSGAGLQGQRILLCGRGQVVLLGSDGKLATIYRGDRAQSLSLSPNQTTGTLTESSPNVDWDPFVVDASRHGDNVAIGLRGGRVLIASVTPKRLYQSWKPLGQVVRRLAFSSRGDLLATYSPNGTVGIYDARTGELRRQWATGTKNIYQILFADPDPILITRARGRDVDLWDATSGHQIDSPNVPGGTRGIMLEADRLLIGLDDDKPRWLPMDNSAETLRLGHSAEHVDSSIAIAAKDRVSGLLATADENDVVVLWREAENGQVERLGERHLDDLKTMKFHPGGSALVTGTLDGMITVWSMPDFQVITRRQSPAQLAELDFSNDGSVMASGHFDGEVLFWDTQVWQTQLVVQTNIVPIRSLQFSPLSDRLAVAGKGDHIAVFSTQTPDDRDRERQRPATARMAEK</sequence>
<gene>
    <name evidence="9" type="primary">pknB_18</name>
    <name evidence="9" type="ORF">Mal15_24180</name>
</gene>
<dbReference type="Gene3D" id="1.10.510.10">
    <property type="entry name" value="Transferase(Phosphotransferase) domain 1"/>
    <property type="match status" value="1"/>
</dbReference>
<evidence type="ECO:0000256" key="1">
    <source>
        <dbReference type="ARBA" id="ARBA00022679"/>
    </source>
</evidence>
<feature type="compositionally biased region" description="Basic and acidic residues" evidence="6">
    <location>
        <begin position="1082"/>
        <end position="1100"/>
    </location>
</feature>
<evidence type="ECO:0000313" key="10">
    <source>
        <dbReference type="Proteomes" id="UP000321353"/>
    </source>
</evidence>
<proteinExistence type="predicted"/>
<dbReference type="InterPro" id="IPR036322">
    <property type="entry name" value="WD40_repeat_dom_sf"/>
</dbReference>
<keyword evidence="7" id="KW-0812">Transmembrane</keyword>
<keyword evidence="2" id="KW-0547">Nucleotide-binding</keyword>
<evidence type="ECO:0000256" key="2">
    <source>
        <dbReference type="ARBA" id="ARBA00022741"/>
    </source>
</evidence>
<evidence type="ECO:0000256" key="7">
    <source>
        <dbReference type="SAM" id="Phobius"/>
    </source>
</evidence>
<dbReference type="InterPro" id="IPR002372">
    <property type="entry name" value="PQQ_rpt_dom"/>
</dbReference>
<dbReference type="PROSITE" id="PS50011">
    <property type="entry name" value="PROTEIN_KINASE_DOM"/>
    <property type="match status" value="1"/>
</dbReference>
<dbReference type="InterPro" id="IPR008271">
    <property type="entry name" value="Ser/Thr_kinase_AS"/>
</dbReference>
<evidence type="ECO:0000313" key="9">
    <source>
        <dbReference type="EMBL" id="QEF98366.1"/>
    </source>
</evidence>
<dbReference type="Proteomes" id="UP000321353">
    <property type="component" value="Chromosome"/>
</dbReference>
<protein>
    <submittedName>
        <fullName evidence="9">Serine/threonine-protein kinase PknB</fullName>
        <ecNumber evidence="9">2.7.11.1</ecNumber>
    </submittedName>
</protein>
<accession>A0A5B9MDQ5</accession>
<dbReference type="InterPro" id="IPR000719">
    <property type="entry name" value="Prot_kinase_dom"/>
</dbReference>
<feature type="transmembrane region" description="Helical" evidence="7">
    <location>
        <begin position="353"/>
        <end position="375"/>
    </location>
</feature>
<dbReference type="Pfam" id="PF00400">
    <property type="entry name" value="WD40"/>
    <property type="match status" value="2"/>
</dbReference>
<dbReference type="AlphaFoldDB" id="A0A5B9MDQ5"/>
<keyword evidence="7" id="KW-0472">Membrane</keyword>
<dbReference type="Pfam" id="PF00069">
    <property type="entry name" value="Pkinase"/>
    <property type="match status" value="1"/>
</dbReference>
<evidence type="ECO:0000256" key="5">
    <source>
        <dbReference type="PROSITE-ProRule" id="PRU00221"/>
    </source>
</evidence>
<organism evidence="9 10">
    <name type="scientific">Stieleria maiorica</name>
    <dbReference type="NCBI Taxonomy" id="2795974"/>
    <lineage>
        <taxon>Bacteria</taxon>
        <taxon>Pseudomonadati</taxon>
        <taxon>Planctomycetota</taxon>
        <taxon>Planctomycetia</taxon>
        <taxon>Pirellulales</taxon>
        <taxon>Pirellulaceae</taxon>
        <taxon>Stieleria</taxon>
    </lineage>
</organism>
<dbReference type="KEGG" id="smam:Mal15_24180"/>
<keyword evidence="3 9" id="KW-0418">Kinase</keyword>
<keyword evidence="7" id="KW-1133">Transmembrane helix</keyword>
<keyword evidence="4" id="KW-0067">ATP-binding</keyword>
<evidence type="ECO:0000256" key="4">
    <source>
        <dbReference type="ARBA" id="ARBA00022840"/>
    </source>
</evidence>
<dbReference type="PANTHER" id="PTHR43289:SF6">
    <property type="entry name" value="SERINE_THREONINE-PROTEIN KINASE NEKL-3"/>
    <property type="match status" value="1"/>
</dbReference>
<dbReference type="SUPFAM" id="SSF50978">
    <property type="entry name" value="WD40 repeat-like"/>
    <property type="match status" value="1"/>
</dbReference>
<feature type="repeat" description="WD" evidence="5">
    <location>
        <begin position="1004"/>
        <end position="1036"/>
    </location>
</feature>
<dbReference type="GO" id="GO:0005524">
    <property type="term" value="F:ATP binding"/>
    <property type="evidence" value="ECO:0007669"/>
    <property type="project" value="UniProtKB-KW"/>
</dbReference>
<dbReference type="SMART" id="SM00220">
    <property type="entry name" value="S_TKc"/>
    <property type="match status" value="1"/>
</dbReference>
<feature type="domain" description="Protein kinase" evidence="8">
    <location>
        <begin position="52"/>
        <end position="327"/>
    </location>
</feature>
<dbReference type="SMART" id="SM00320">
    <property type="entry name" value="WD40"/>
    <property type="match status" value="8"/>
</dbReference>
<dbReference type="GO" id="GO:0004674">
    <property type="term" value="F:protein serine/threonine kinase activity"/>
    <property type="evidence" value="ECO:0007669"/>
    <property type="project" value="UniProtKB-EC"/>
</dbReference>
<keyword evidence="1 9" id="KW-0808">Transferase</keyword>
<dbReference type="SUPFAM" id="SSF56112">
    <property type="entry name" value="Protein kinase-like (PK-like)"/>
    <property type="match status" value="1"/>
</dbReference>
<evidence type="ECO:0000256" key="3">
    <source>
        <dbReference type="ARBA" id="ARBA00022777"/>
    </source>
</evidence>
<dbReference type="PROSITE" id="PS00108">
    <property type="entry name" value="PROTEIN_KINASE_ST"/>
    <property type="match status" value="1"/>
</dbReference>
<dbReference type="Gene3D" id="2.130.10.10">
    <property type="entry name" value="YVTN repeat-like/Quinoprotein amine dehydrogenase"/>
    <property type="match status" value="3"/>
</dbReference>